<feature type="region of interest" description="Disordered" evidence="9">
    <location>
        <begin position="367"/>
        <end position="413"/>
    </location>
</feature>
<keyword evidence="11" id="KW-1185">Reference proteome</keyword>
<dbReference type="GO" id="GO:0005483">
    <property type="term" value="F:soluble NSF attachment protein activity"/>
    <property type="evidence" value="ECO:0007669"/>
    <property type="project" value="TreeGrafter"/>
</dbReference>
<dbReference type="GO" id="GO:0031201">
    <property type="term" value="C:SNARE complex"/>
    <property type="evidence" value="ECO:0007669"/>
    <property type="project" value="TreeGrafter"/>
</dbReference>
<dbReference type="OMA" id="HKCAEAA"/>
<dbReference type="InterPro" id="IPR000744">
    <property type="entry name" value="NSF_attach"/>
</dbReference>
<evidence type="ECO:0000256" key="5">
    <source>
        <dbReference type="ARBA" id="ARBA00022927"/>
    </source>
</evidence>
<accession>A0A0L0SMY1</accession>
<feature type="compositionally biased region" description="Low complexity" evidence="9">
    <location>
        <begin position="367"/>
        <end position="389"/>
    </location>
</feature>
<keyword evidence="6" id="KW-0472">Membrane</keyword>
<proteinExistence type="inferred from homology"/>
<dbReference type="eggNOG" id="KOG1585">
    <property type="taxonomic scope" value="Eukaryota"/>
</dbReference>
<evidence type="ECO:0000256" key="8">
    <source>
        <dbReference type="ARBA" id="ARBA00042485"/>
    </source>
</evidence>
<evidence type="ECO:0000256" key="4">
    <source>
        <dbReference type="ARBA" id="ARBA00022892"/>
    </source>
</evidence>
<keyword evidence="4" id="KW-0931">ER-Golgi transport</keyword>
<reference evidence="11" key="2">
    <citation type="submission" date="2009-11" db="EMBL/GenBank/DDBJ databases">
        <title>The Genome Sequence of Allomyces macrogynus strain ATCC 38327.</title>
        <authorList>
            <consortium name="The Broad Institute Genome Sequencing Platform"/>
            <person name="Russ C."/>
            <person name="Cuomo C."/>
            <person name="Shea T."/>
            <person name="Young S.K."/>
            <person name="Zeng Q."/>
            <person name="Koehrsen M."/>
            <person name="Haas B."/>
            <person name="Borodovsky M."/>
            <person name="Guigo R."/>
            <person name="Alvarado L."/>
            <person name="Berlin A."/>
            <person name="Borenstein D."/>
            <person name="Chen Z."/>
            <person name="Engels R."/>
            <person name="Freedman E."/>
            <person name="Gellesch M."/>
            <person name="Goldberg J."/>
            <person name="Griggs A."/>
            <person name="Gujja S."/>
            <person name="Heiman D."/>
            <person name="Hepburn T."/>
            <person name="Howarth C."/>
            <person name="Jen D."/>
            <person name="Larson L."/>
            <person name="Lewis B."/>
            <person name="Mehta T."/>
            <person name="Park D."/>
            <person name="Pearson M."/>
            <person name="Roberts A."/>
            <person name="Saif S."/>
            <person name="Shenoy N."/>
            <person name="Sisk P."/>
            <person name="Stolte C."/>
            <person name="Sykes S."/>
            <person name="Walk T."/>
            <person name="White J."/>
            <person name="Yandava C."/>
            <person name="Burger G."/>
            <person name="Gray M.W."/>
            <person name="Holland P.W.H."/>
            <person name="King N."/>
            <person name="Lang F.B.F."/>
            <person name="Roger A.J."/>
            <person name="Ruiz-Trillo I."/>
            <person name="Lander E."/>
            <person name="Nusbaum C."/>
        </authorList>
    </citation>
    <scope>NUCLEOTIDE SEQUENCE [LARGE SCALE GENOMIC DNA]</scope>
    <source>
        <strain evidence="11">ATCC 38327</strain>
    </source>
</reference>
<keyword evidence="3" id="KW-0813">Transport</keyword>
<dbReference type="AlphaFoldDB" id="A0A0L0SMY1"/>
<evidence type="ECO:0000256" key="9">
    <source>
        <dbReference type="SAM" id="MobiDB-lite"/>
    </source>
</evidence>
<gene>
    <name evidence="10" type="ORF">AMAG_08917</name>
</gene>
<evidence type="ECO:0000256" key="7">
    <source>
        <dbReference type="ARBA" id="ARBA00040047"/>
    </source>
</evidence>
<dbReference type="PANTHER" id="PTHR13768">
    <property type="entry name" value="SOLUBLE NSF ATTACHMENT PROTEIN SNAP"/>
    <property type="match status" value="1"/>
</dbReference>
<dbReference type="OrthoDB" id="9984275at2759"/>
<name>A0A0L0SMY1_ALLM3</name>
<reference evidence="10 11" key="1">
    <citation type="submission" date="2009-11" db="EMBL/GenBank/DDBJ databases">
        <title>Annotation of Allomyces macrogynus ATCC 38327.</title>
        <authorList>
            <consortium name="The Broad Institute Genome Sequencing Platform"/>
            <person name="Russ C."/>
            <person name="Cuomo C."/>
            <person name="Burger G."/>
            <person name="Gray M.W."/>
            <person name="Holland P.W.H."/>
            <person name="King N."/>
            <person name="Lang F.B.F."/>
            <person name="Roger A.J."/>
            <person name="Ruiz-Trillo I."/>
            <person name="Young S.K."/>
            <person name="Zeng Q."/>
            <person name="Gargeya S."/>
            <person name="Fitzgerald M."/>
            <person name="Haas B."/>
            <person name="Abouelleil A."/>
            <person name="Alvarado L."/>
            <person name="Arachchi H.M."/>
            <person name="Berlin A."/>
            <person name="Chapman S.B."/>
            <person name="Gearin G."/>
            <person name="Goldberg J."/>
            <person name="Griggs A."/>
            <person name="Gujja S."/>
            <person name="Hansen M."/>
            <person name="Heiman D."/>
            <person name="Howarth C."/>
            <person name="Larimer J."/>
            <person name="Lui A."/>
            <person name="MacDonald P.J.P."/>
            <person name="McCowen C."/>
            <person name="Montmayeur A."/>
            <person name="Murphy C."/>
            <person name="Neiman D."/>
            <person name="Pearson M."/>
            <person name="Priest M."/>
            <person name="Roberts A."/>
            <person name="Saif S."/>
            <person name="Shea T."/>
            <person name="Sisk P."/>
            <person name="Stolte C."/>
            <person name="Sykes S."/>
            <person name="Wortman J."/>
            <person name="Nusbaum C."/>
            <person name="Birren B."/>
        </authorList>
    </citation>
    <scope>NUCLEOTIDE SEQUENCE [LARGE SCALE GENOMIC DNA]</scope>
    <source>
        <strain evidence="10 11">ATCC 38327</strain>
    </source>
</reference>
<evidence type="ECO:0000256" key="2">
    <source>
        <dbReference type="ARBA" id="ARBA00010050"/>
    </source>
</evidence>
<evidence type="ECO:0000313" key="10">
    <source>
        <dbReference type="EMBL" id="KNE63853.1"/>
    </source>
</evidence>
<dbReference type="InterPro" id="IPR011990">
    <property type="entry name" value="TPR-like_helical_dom_sf"/>
</dbReference>
<dbReference type="SUPFAM" id="SSF48452">
    <property type="entry name" value="TPR-like"/>
    <property type="match status" value="1"/>
</dbReference>
<evidence type="ECO:0000256" key="1">
    <source>
        <dbReference type="ARBA" id="ARBA00004170"/>
    </source>
</evidence>
<keyword evidence="5" id="KW-0653">Protein transport</keyword>
<dbReference type="Gene3D" id="1.25.40.10">
    <property type="entry name" value="Tetratricopeptide repeat domain"/>
    <property type="match status" value="1"/>
</dbReference>
<protein>
    <recommendedName>
        <fullName evidence="7">Gamma-soluble NSF attachment protein</fullName>
    </recommendedName>
    <alternativeName>
        <fullName evidence="8">N-ethylmaleimide-sensitive factor attachment protein gamma</fullName>
    </alternativeName>
</protein>
<dbReference type="VEuPathDB" id="FungiDB:AMAG_08917"/>
<dbReference type="GO" id="GO:0019905">
    <property type="term" value="F:syntaxin binding"/>
    <property type="evidence" value="ECO:0007669"/>
    <property type="project" value="TreeGrafter"/>
</dbReference>
<evidence type="ECO:0000313" key="11">
    <source>
        <dbReference type="Proteomes" id="UP000054350"/>
    </source>
</evidence>
<dbReference type="STRING" id="578462.A0A0L0SMY1"/>
<comment type="similarity">
    <text evidence="2">Belongs to the SNAP family.</text>
</comment>
<dbReference type="Proteomes" id="UP000054350">
    <property type="component" value="Unassembled WGS sequence"/>
</dbReference>
<organism evidence="10 11">
    <name type="scientific">Allomyces macrogynus (strain ATCC 38327)</name>
    <name type="common">Allomyces javanicus var. macrogynus</name>
    <dbReference type="NCBI Taxonomy" id="578462"/>
    <lineage>
        <taxon>Eukaryota</taxon>
        <taxon>Fungi</taxon>
        <taxon>Fungi incertae sedis</taxon>
        <taxon>Blastocladiomycota</taxon>
        <taxon>Blastocladiomycetes</taxon>
        <taxon>Blastocladiales</taxon>
        <taxon>Blastocladiaceae</taxon>
        <taxon>Allomyces</taxon>
    </lineage>
</organism>
<sequence>MSRVAESEAHRHAALKAITKPRFGFFWKPDPETAAQEFERAATIVKTERPDLAMTSFLDSAECWIKADSTYMAAKAFETAAQLATTPAVNDPARAATLYHRASECFVLNGTPDRAAEALEKAAKAADAAGQVPQALAHWDECITLYQDEERYRIAVDAIKRAVAFAASRNLMDSVIHFLDLQRNAYTIITNANGLSKTVLSLIIVHLAISDGVRASQLFEQAASDNQLARDELHLASSLLEAMDRGDPDALQAATSAQLITFLDAPIVRIARKLETHGPMGGIGGSAPPPPAVPGFVPAAVPLPPTPVAGAPIPGFAPTPTVPAPAPIPGFAPPPPVVAAAPIPGFAGAGAPVAPPAPAPIPGFGPAATPAPAIPGFGGPPAAAPAVPGFGPGAPLPPPVPARPVEEDGDDFL</sequence>
<dbReference type="GO" id="GO:0005774">
    <property type="term" value="C:vacuolar membrane"/>
    <property type="evidence" value="ECO:0007669"/>
    <property type="project" value="TreeGrafter"/>
</dbReference>
<dbReference type="GO" id="GO:0006886">
    <property type="term" value="P:intracellular protein transport"/>
    <property type="evidence" value="ECO:0007669"/>
    <property type="project" value="InterPro"/>
</dbReference>
<evidence type="ECO:0000256" key="6">
    <source>
        <dbReference type="ARBA" id="ARBA00023136"/>
    </source>
</evidence>
<dbReference type="GO" id="GO:0016192">
    <property type="term" value="P:vesicle-mediated transport"/>
    <property type="evidence" value="ECO:0007669"/>
    <property type="project" value="UniProtKB-KW"/>
</dbReference>
<dbReference type="EMBL" id="GG745343">
    <property type="protein sequence ID" value="KNE63853.1"/>
    <property type="molecule type" value="Genomic_DNA"/>
</dbReference>
<comment type="subcellular location">
    <subcellularLocation>
        <location evidence="1">Membrane</location>
        <topology evidence="1">Peripheral membrane protein</topology>
    </subcellularLocation>
</comment>
<evidence type="ECO:0000256" key="3">
    <source>
        <dbReference type="ARBA" id="ARBA00022448"/>
    </source>
</evidence>
<dbReference type="Pfam" id="PF14938">
    <property type="entry name" value="SNAP"/>
    <property type="match status" value="1"/>
</dbReference>
<dbReference type="PANTHER" id="PTHR13768:SF2">
    <property type="entry name" value="GAMMA-SOLUBLE NSF ATTACHMENT PROTEIN"/>
    <property type="match status" value="1"/>
</dbReference>